<dbReference type="InterPro" id="IPR001841">
    <property type="entry name" value="Znf_RING"/>
</dbReference>
<dbReference type="InterPro" id="IPR002110">
    <property type="entry name" value="Ankyrin_rpt"/>
</dbReference>
<dbReference type="PROSITE" id="PS50297">
    <property type="entry name" value="ANK_REP_REGION"/>
    <property type="match status" value="3"/>
</dbReference>
<keyword evidence="6" id="KW-0547">Nucleotide-binding</keyword>
<dbReference type="EC" id="2.7.11.1" evidence="2"/>
<reference evidence="18" key="1">
    <citation type="submission" date="2023-10" db="EMBL/GenBank/DDBJ databases">
        <title>Genome assemblies of two species of porcelain crab, Petrolisthes cinctipes and Petrolisthes manimaculis (Anomura: Porcellanidae).</title>
        <authorList>
            <person name="Angst P."/>
        </authorList>
    </citation>
    <scope>NUCLEOTIDE SEQUENCE</scope>
    <source>
        <strain evidence="18">PB745_01</strain>
        <tissue evidence="18">Gill</tissue>
    </source>
</reference>
<dbReference type="InterPro" id="IPR036770">
    <property type="entry name" value="Ankyrin_rpt-contain_sf"/>
</dbReference>
<dbReference type="GO" id="GO:0005524">
    <property type="term" value="F:ATP binding"/>
    <property type="evidence" value="ECO:0007669"/>
    <property type="project" value="UniProtKB-KW"/>
</dbReference>
<dbReference type="GO" id="GO:0004674">
    <property type="term" value="F:protein serine/threonine kinase activity"/>
    <property type="evidence" value="ECO:0007669"/>
    <property type="project" value="UniProtKB-KW"/>
</dbReference>
<dbReference type="InterPro" id="IPR008271">
    <property type="entry name" value="Ser/Thr_kinase_AS"/>
</dbReference>
<feature type="repeat" description="ANK" evidence="13">
    <location>
        <begin position="128"/>
        <end position="160"/>
    </location>
</feature>
<keyword evidence="10" id="KW-0067">ATP-binding</keyword>
<comment type="caution">
    <text evidence="18">The sequence shown here is derived from an EMBL/GenBank/DDBJ whole genome shotgun (WGS) entry which is preliminary data.</text>
</comment>
<dbReference type="Pfam" id="PF13445">
    <property type="entry name" value="zf-RING_UBOX"/>
    <property type="match status" value="1"/>
</dbReference>
<evidence type="ECO:0000256" key="3">
    <source>
        <dbReference type="ARBA" id="ARBA00022527"/>
    </source>
</evidence>
<evidence type="ECO:0000256" key="4">
    <source>
        <dbReference type="ARBA" id="ARBA00022679"/>
    </source>
</evidence>
<dbReference type="PRINTS" id="PR01415">
    <property type="entry name" value="ANKYRIN"/>
</dbReference>
<keyword evidence="4" id="KW-0808">Transferase</keyword>
<dbReference type="CDD" id="cd16449">
    <property type="entry name" value="RING-HC"/>
    <property type="match status" value="1"/>
</dbReference>
<dbReference type="SUPFAM" id="SSF56112">
    <property type="entry name" value="Protein kinase-like (PK-like)"/>
    <property type="match status" value="1"/>
</dbReference>
<evidence type="ECO:0000256" key="1">
    <source>
        <dbReference type="ARBA" id="ARBA00010886"/>
    </source>
</evidence>
<dbReference type="PROSITE" id="PS50089">
    <property type="entry name" value="ZF_RING_2"/>
    <property type="match status" value="1"/>
</dbReference>
<dbReference type="SUPFAM" id="SSF48403">
    <property type="entry name" value="Ankyrin repeat"/>
    <property type="match status" value="1"/>
</dbReference>
<dbReference type="InterPro" id="IPR027370">
    <property type="entry name" value="Znf-RING_euk"/>
</dbReference>
<evidence type="ECO:0000256" key="14">
    <source>
        <dbReference type="PROSITE-ProRule" id="PRU00175"/>
    </source>
</evidence>
<dbReference type="Gene3D" id="1.10.510.10">
    <property type="entry name" value="Transferase(Phosphotransferase) domain 1"/>
    <property type="match status" value="2"/>
</dbReference>
<gene>
    <name evidence="18" type="ORF">Pcinc_019336</name>
</gene>
<dbReference type="Gene3D" id="3.30.40.10">
    <property type="entry name" value="Zinc/RING finger domain, C3HC4 (zinc finger)"/>
    <property type="match status" value="1"/>
</dbReference>
<protein>
    <recommendedName>
        <fullName evidence="2">non-specific serine/threonine protein kinase</fullName>
        <ecNumber evidence="2">2.7.11.1</ecNumber>
    </recommendedName>
</protein>
<evidence type="ECO:0000256" key="15">
    <source>
        <dbReference type="SAM" id="MobiDB-lite"/>
    </source>
</evidence>
<keyword evidence="9" id="KW-0862">Zinc</keyword>
<evidence type="ECO:0000259" key="16">
    <source>
        <dbReference type="PROSITE" id="PS50011"/>
    </source>
</evidence>
<dbReference type="Proteomes" id="UP001286313">
    <property type="component" value="Unassembled WGS sequence"/>
</dbReference>
<evidence type="ECO:0000256" key="9">
    <source>
        <dbReference type="ARBA" id="ARBA00022833"/>
    </source>
</evidence>
<keyword evidence="8" id="KW-0418">Kinase</keyword>
<evidence type="ECO:0000256" key="8">
    <source>
        <dbReference type="ARBA" id="ARBA00022777"/>
    </source>
</evidence>
<feature type="region of interest" description="Disordered" evidence="15">
    <location>
        <begin position="70"/>
        <end position="91"/>
    </location>
</feature>
<evidence type="ECO:0000256" key="2">
    <source>
        <dbReference type="ARBA" id="ARBA00012513"/>
    </source>
</evidence>
<keyword evidence="3" id="KW-0723">Serine/threonine-protein kinase</keyword>
<dbReference type="SUPFAM" id="SSF57850">
    <property type="entry name" value="RING/U-box"/>
    <property type="match status" value="1"/>
</dbReference>
<feature type="repeat" description="ANK" evidence="13">
    <location>
        <begin position="227"/>
        <end position="259"/>
    </location>
</feature>
<dbReference type="InterPro" id="IPR013083">
    <property type="entry name" value="Znf_RING/FYVE/PHD"/>
</dbReference>
<evidence type="ECO:0000256" key="5">
    <source>
        <dbReference type="ARBA" id="ARBA00022723"/>
    </source>
</evidence>
<sequence length="635" mass="70193">MPTCKRCREQYTGVAGGGKEPLQLECGHTFCRSCLESQEVAGPVRCHICKRKHTWPPVKDLEVNKDMLSAVSQASSPPSAPGGGGNGVSGHDQQTLLEAAIEGEVEVALKLIWRGVSADTVSTLQEHQGRRPLHLASDRGHENLVWVLLRAGAMVDARDQTEMTALHLAAWSGNLGVVTILIMHGADPLLQVKGHSAFHLAAEGGHVGVLRELKHRRPQDLQLPTADYKTPLHLAADNGNLAAVKWLLEEGADQEAKDAMGLTPLDCARQEHQTAVVEYLISASVGSSKAHHKATSISDSDSDEQEDTFSIYSSRHVYDELRHVPKERRAVSEACLDMRGTKKDMEEGMQGMRLGRAMSQRVLPTMPTEDSKKVQKMARSEKEYQVVQHRGGAGDEDNDEDDGTFGDYVVLKRLQKADFGETYLVKRAEGTQVMRRVDLEEVPARTRSGLLKEVMLLRQISHPHIVATMGGGTNEGFLYLFTEHCRGGCLTDRIQEAKGSNTPFMESQILTWSVSLAQALAYLHNREIMHRDVKPDNLLLGDDGTLKLGNFSFARFVQGEMASSYIGTPVYMVNVKGKYGRKLKGIVKDLLNRDPAKRPSATEILARPVFKATLEEKVIREQQTDEVRKESLYSI</sequence>
<evidence type="ECO:0000313" key="18">
    <source>
        <dbReference type="EMBL" id="KAK3875802.1"/>
    </source>
</evidence>
<evidence type="ECO:0000256" key="6">
    <source>
        <dbReference type="ARBA" id="ARBA00022741"/>
    </source>
</evidence>
<comment type="catalytic activity">
    <reaction evidence="12">
        <text>L-seryl-[protein] + ATP = O-phospho-L-seryl-[protein] + ADP + H(+)</text>
        <dbReference type="Rhea" id="RHEA:17989"/>
        <dbReference type="Rhea" id="RHEA-COMP:9863"/>
        <dbReference type="Rhea" id="RHEA-COMP:11604"/>
        <dbReference type="ChEBI" id="CHEBI:15378"/>
        <dbReference type="ChEBI" id="CHEBI:29999"/>
        <dbReference type="ChEBI" id="CHEBI:30616"/>
        <dbReference type="ChEBI" id="CHEBI:83421"/>
        <dbReference type="ChEBI" id="CHEBI:456216"/>
        <dbReference type="EC" id="2.7.11.1"/>
    </reaction>
</comment>
<comment type="similarity">
    <text evidence="1">Belongs to the protein kinase superfamily. NEK Ser/Thr protein kinase family. NIMA subfamily.</text>
</comment>
<dbReference type="SMART" id="SM00220">
    <property type="entry name" value="S_TKc"/>
    <property type="match status" value="1"/>
</dbReference>
<dbReference type="InterPro" id="IPR011009">
    <property type="entry name" value="Kinase-like_dom_sf"/>
</dbReference>
<dbReference type="PROSITE" id="PS00518">
    <property type="entry name" value="ZF_RING_1"/>
    <property type="match status" value="1"/>
</dbReference>
<dbReference type="PANTHER" id="PTHR44899">
    <property type="entry name" value="CAMK FAMILY PROTEIN KINASE"/>
    <property type="match status" value="1"/>
</dbReference>
<keyword evidence="7 14" id="KW-0863">Zinc-finger</keyword>
<feature type="repeat" description="ANK" evidence="13">
    <location>
        <begin position="161"/>
        <end position="187"/>
    </location>
</feature>
<evidence type="ECO:0000256" key="13">
    <source>
        <dbReference type="PROSITE-ProRule" id="PRU00023"/>
    </source>
</evidence>
<dbReference type="EMBL" id="JAWQEG010001917">
    <property type="protein sequence ID" value="KAK3875802.1"/>
    <property type="molecule type" value="Genomic_DNA"/>
</dbReference>
<dbReference type="PROSITE" id="PS50011">
    <property type="entry name" value="PROTEIN_KINASE_DOM"/>
    <property type="match status" value="1"/>
</dbReference>
<dbReference type="SMART" id="SM00248">
    <property type="entry name" value="ANK"/>
    <property type="match status" value="5"/>
</dbReference>
<name>A0AAE1FKA3_PETCI</name>
<organism evidence="18 19">
    <name type="scientific">Petrolisthes cinctipes</name>
    <name type="common">Flat porcelain crab</name>
    <dbReference type="NCBI Taxonomy" id="88211"/>
    <lineage>
        <taxon>Eukaryota</taxon>
        <taxon>Metazoa</taxon>
        <taxon>Ecdysozoa</taxon>
        <taxon>Arthropoda</taxon>
        <taxon>Crustacea</taxon>
        <taxon>Multicrustacea</taxon>
        <taxon>Malacostraca</taxon>
        <taxon>Eumalacostraca</taxon>
        <taxon>Eucarida</taxon>
        <taxon>Decapoda</taxon>
        <taxon>Pleocyemata</taxon>
        <taxon>Anomura</taxon>
        <taxon>Galatheoidea</taxon>
        <taxon>Porcellanidae</taxon>
        <taxon>Petrolisthes</taxon>
    </lineage>
</organism>
<dbReference type="Pfam" id="PF00069">
    <property type="entry name" value="Pkinase"/>
    <property type="match status" value="1"/>
</dbReference>
<keyword evidence="5" id="KW-0479">Metal-binding</keyword>
<feature type="domain" description="Protein kinase" evidence="16">
    <location>
        <begin position="408"/>
        <end position="635"/>
    </location>
</feature>
<evidence type="ECO:0000256" key="12">
    <source>
        <dbReference type="ARBA" id="ARBA00048679"/>
    </source>
</evidence>
<dbReference type="PROSITE" id="PS50088">
    <property type="entry name" value="ANK_REPEAT"/>
    <property type="match status" value="3"/>
</dbReference>
<dbReference type="GO" id="GO:0008270">
    <property type="term" value="F:zinc ion binding"/>
    <property type="evidence" value="ECO:0007669"/>
    <property type="project" value="UniProtKB-KW"/>
</dbReference>
<dbReference type="InterPro" id="IPR051131">
    <property type="entry name" value="NEK_Ser/Thr_kinase_NIMA"/>
</dbReference>
<proteinExistence type="inferred from homology"/>
<accession>A0AAE1FKA3</accession>
<dbReference type="SMART" id="SM00184">
    <property type="entry name" value="RING"/>
    <property type="match status" value="1"/>
</dbReference>
<dbReference type="AlphaFoldDB" id="A0AAE1FKA3"/>
<evidence type="ECO:0000256" key="11">
    <source>
        <dbReference type="ARBA" id="ARBA00047899"/>
    </source>
</evidence>
<dbReference type="Gene3D" id="1.25.40.20">
    <property type="entry name" value="Ankyrin repeat-containing domain"/>
    <property type="match status" value="2"/>
</dbReference>
<keyword evidence="19" id="KW-1185">Reference proteome</keyword>
<evidence type="ECO:0000259" key="17">
    <source>
        <dbReference type="PROSITE" id="PS50089"/>
    </source>
</evidence>
<dbReference type="PANTHER" id="PTHR44899:SF3">
    <property type="entry name" value="SERINE_THREONINE-PROTEIN KINASE NEK1"/>
    <property type="match status" value="1"/>
</dbReference>
<dbReference type="Pfam" id="PF12796">
    <property type="entry name" value="Ank_2"/>
    <property type="match status" value="2"/>
</dbReference>
<keyword evidence="13" id="KW-0040">ANK repeat</keyword>
<feature type="domain" description="RING-type" evidence="17">
    <location>
        <begin position="4"/>
        <end position="50"/>
    </location>
</feature>
<evidence type="ECO:0000256" key="10">
    <source>
        <dbReference type="ARBA" id="ARBA00022840"/>
    </source>
</evidence>
<evidence type="ECO:0000256" key="7">
    <source>
        <dbReference type="ARBA" id="ARBA00022771"/>
    </source>
</evidence>
<dbReference type="InterPro" id="IPR000719">
    <property type="entry name" value="Prot_kinase_dom"/>
</dbReference>
<dbReference type="PROSITE" id="PS00108">
    <property type="entry name" value="PROTEIN_KINASE_ST"/>
    <property type="match status" value="1"/>
</dbReference>
<evidence type="ECO:0000313" key="19">
    <source>
        <dbReference type="Proteomes" id="UP001286313"/>
    </source>
</evidence>
<dbReference type="InterPro" id="IPR017907">
    <property type="entry name" value="Znf_RING_CS"/>
</dbReference>
<comment type="catalytic activity">
    <reaction evidence="11">
        <text>L-threonyl-[protein] + ATP = O-phospho-L-threonyl-[protein] + ADP + H(+)</text>
        <dbReference type="Rhea" id="RHEA:46608"/>
        <dbReference type="Rhea" id="RHEA-COMP:11060"/>
        <dbReference type="Rhea" id="RHEA-COMP:11605"/>
        <dbReference type="ChEBI" id="CHEBI:15378"/>
        <dbReference type="ChEBI" id="CHEBI:30013"/>
        <dbReference type="ChEBI" id="CHEBI:30616"/>
        <dbReference type="ChEBI" id="CHEBI:61977"/>
        <dbReference type="ChEBI" id="CHEBI:456216"/>
        <dbReference type="EC" id="2.7.11.1"/>
    </reaction>
</comment>